<protein>
    <submittedName>
        <fullName evidence="2">Uncharacterized protein</fullName>
    </submittedName>
</protein>
<dbReference type="EMBL" id="CP046415">
    <property type="protein sequence ID" value="QGT78159.1"/>
    <property type="molecule type" value="Genomic_DNA"/>
</dbReference>
<name>A0A6I6CVQ0_9GAMM</name>
<feature type="transmembrane region" description="Helical" evidence="1">
    <location>
        <begin position="53"/>
        <end position="74"/>
    </location>
</feature>
<keyword evidence="1" id="KW-1133">Transmembrane helix</keyword>
<accession>A0A6I6CVQ0</accession>
<keyword evidence="1" id="KW-0472">Membrane</keyword>
<evidence type="ECO:0000256" key="1">
    <source>
        <dbReference type="SAM" id="Phobius"/>
    </source>
</evidence>
<gene>
    <name evidence="2" type="ORF">GM160_04190</name>
</gene>
<organism evidence="2 3">
    <name type="scientific">Guyparkeria halophila</name>
    <dbReference type="NCBI Taxonomy" id="47960"/>
    <lineage>
        <taxon>Bacteria</taxon>
        <taxon>Pseudomonadati</taxon>
        <taxon>Pseudomonadota</taxon>
        <taxon>Gammaproteobacteria</taxon>
        <taxon>Chromatiales</taxon>
        <taxon>Thioalkalibacteraceae</taxon>
        <taxon>Guyparkeria</taxon>
    </lineage>
</organism>
<dbReference type="KEGG" id="ghl:GM160_04190"/>
<proteinExistence type="predicted"/>
<feature type="transmembrane region" description="Helical" evidence="1">
    <location>
        <begin position="21"/>
        <end position="41"/>
    </location>
</feature>
<sequence>MANQHETRPMNGKTKRETMHVASHLSYFSLVCALWMAASILERDSGREWSPLLIDWAPALELKAIAFIMLFLAIRSVLNYYKKTSAETDT</sequence>
<evidence type="ECO:0000313" key="3">
    <source>
        <dbReference type="Proteomes" id="UP000427716"/>
    </source>
</evidence>
<dbReference type="Proteomes" id="UP000427716">
    <property type="component" value="Chromosome"/>
</dbReference>
<reference evidence="2 3" key="1">
    <citation type="submission" date="2019-11" db="EMBL/GenBank/DDBJ databases">
        <authorList>
            <person name="Zhang J."/>
            <person name="Sun C."/>
        </authorList>
    </citation>
    <scope>NUCLEOTIDE SEQUENCE [LARGE SCALE GENOMIC DNA]</scope>
    <source>
        <strain evidence="3">sp2</strain>
    </source>
</reference>
<keyword evidence="1" id="KW-0812">Transmembrane</keyword>
<dbReference type="AlphaFoldDB" id="A0A6I6CVQ0"/>
<keyword evidence="3" id="KW-1185">Reference proteome</keyword>
<dbReference type="RefSeq" id="WP_156573405.1">
    <property type="nucleotide sequence ID" value="NZ_CP046415.1"/>
</dbReference>
<evidence type="ECO:0000313" key="2">
    <source>
        <dbReference type="EMBL" id="QGT78159.1"/>
    </source>
</evidence>